<dbReference type="GO" id="GO:0004482">
    <property type="term" value="F:mRNA 5'-cap (guanine-N7-)-methyltransferase activity"/>
    <property type="evidence" value="ECO:0007669"/>
    <property type="project" value="UniProtKB-EC"/>
</dbReference>
<dbReference type="PROSITE" id="PS51562">
    <property type="entry name" value="RNA_CAP0_MT"/>
    <property type="match status" value="1"/>
</dbReference>
<dbReference type="Gene3D" id="3.40.50.150">
    <property type="entry name" value="Vaccinia Virus protein VP39"/>
    <property type="match status" value="1"/>
</dbReference>
<dbReference type="VEuPathDB" id="PiroplasmaDB:BEWA_020420"/>
<dbReference type="Proteomes" id="UP000031512">
    <property type="component" value="Chromosome 1"/>
</dbReference>
<evidence type="ECO:0000313" key="16">
    <source>
        <dbReference type="Proteomes" id="UP000031512"/>
    </source>
</evidence>
<name>L0AVY5_THEEQ</name>
<evidence type="ECO:0000256" key="7">
    <source>
        <dbReference type="ARBA" id="ARBA00022801"/>
    </source>
</evidence>
<gene>
    <name evidence="15" type="ORF">BEWA_020420</name>
</gene>
<keyword evidence="2 15" id="KW-0489">Methyltransferase</keyword>
<dbReference type="eggNOG" id="KOG1975">
    <property type="taxonomic scope" value="Eukaryota"/>
</dbReference>
<evidence type="ECO:0000256" key="12">
    <source>
        <dbReference type="ARBA" id="ARBA00047740"/>
    </source>
</evidence>
<evidence type="ECO:0000256" key="5">
    <source>
        <dbReference type="ARBA" id="ARBA00022691"/>
    </source>
</evidence>
<dbReference type="GO" id="GO:0005525">
    <property type="term" value="F:GTP binding"/>
    <property type="evidence" value="ECO:0007669"/>
    <property type="project" value="UniProtKB-KW"/>
</dbReference>
<evidence type="ECO:0000313" key="15">
    <source>
        <dbReference type="EMBL" id="AFZ79196.1"/>
    </source>
</evidence>
<proteinExistence type="predicted"/>
<evidence type="ECO:0000256" key="13">
    <source>
        <dbReference type="SAM" id="MobiDB-lite"/>
    </source>
</evidence>
<comment type="catalytic activity">
    <reaction evidence="12">
        <text>a 5'-end triphospho-ribonucleoside in mRNA + H2O = a 5'-end diphospho-ribonucleoside in mRNA + phosphate + H(+)</text>
        <dbReference type="Rhea" id="RHEA:67004"/>
        <dbReference type="Rhea" id="RHEA-COMP:17164"/>
        <dbReference type="Rhea" id="RHEA-COMP:17165"/>
        <dbReference type="ChEBI" id="CHEBI:15377"/>
        <dbReference type="ChEBI" id="CHEBI:15378"/>
        <dbReference type="ChEBI" id="CHEBI:43474"/>
        <dbReference type="ChEBI" id="CHEBI:167616"/>
        <dbReference type="ChEBI" id="CHEBI:167618"/>
        <dbReference type="EC" id="3.6.1.74"/>
    </reaction>
    <physiologicalReaction direction="left-to-right" evidence="12">
        <dbReference type="Rhea" id="RHEA:67005"/>
    </physiologicalReaction>
</comment>
<dbReference type="Pfam" id="PF03291">
    <property type="entry name" value="mRNA_G-N7_MeTrfase"/>
    <property type="match status" value="1"/>
</dbReference>
<keyword evidence="4 15" id="KW-0808">Transferase</keyword>
<dbReference type="EC" id="2.1.1.56" evidence="15"/>
<dbReference type="KEGG" id="beq:BEWA_020420"/>
<dbReference type="InterPro" id="IPR029063">
    <property type="entry name" value="SAM-dependent_MTases_sf"/>
</dbReference>
<evidence type="ECO:0000256" key="2">
    <source>
        <dbReference type="ARBA" id="ARBA00022603"/>
    </source>
</evidence>
<dbReference type="GO" id="GO:0004651">
    <property type="term" value="F:polynucleotide 5'-phosphatase activity"/>
    <property type="evidence" value="ECO:0007669"/>
    <property type="project" value="InterPro"/>
</dbReference>
<keyword evidence="6" id="KW-0547">Nucleotide-binding</keyword>
<dbReference type="EMBL" id="CP001669">
    <property type="protein sequence ID" value="AFZ79196.1"/>
    <property type="molecule type" value="Genomic_DNA"/>
</dbReference>
<sequence length="714" mass="82025">MEEYSSVKRRRASHPTDSGHIAPTKLNNPLLIQGCSIFDKQYNESTVHDAVYKMVTESMEGTKDPMSIELVFQIGHLLSLAHSKNIVLPVETEAILDYDSTKVKFVPGVSTSCLDSLYLNVFTSKAGDSRLVPYADYLEIELKLPSNVKVEDHPKDGSDGYHHSKLFRLEYTHDEDIQFGNVSSFSRNNLNDLIVYRPKSNNHYKVCINSVFPLPDDTGDFSSATGILFRNVRVYRSDKTANVKNVKFQLEIIDQWDIGVNGELKKLSIAEMMKVFYQCFIRQNSNVPIPSFIDFDSAEEAKKKLIQLYIRPSAHNKQLYRQYKKLVECKPNRFDYILSMLESNMTMLLEIFDSNSTESVEPLDYYPNMFGDTTESTQTHYDTRVIVRQKKSIIEALRKSNNLIKRVLIAFNVKHGSRILDLACGRGQDLNKYASLGIKKFMGIDISYREIAEARRRYSSRRLQLGFSAEFHHGNLLDNKMYSMFIRNKKFDVVSIQLAIHYILQDEQSSTFFLEHVYRSLNDNGLFIGSTVCCNQILKGLSSSIPCKVSEDSGTAKWEFGNPVFNIALHEDAVNTLLDGEFDPEKIDYTAVSDRINTQWGLKYHFFLLESIDESEFVVPWKSFVNLCFKIGFRLVQTYTFPEYLEMANSMLSGGNNTKISQRVIDEVGEHLKFIKSYPLSDDQSHVFSLYKIFVFEKITGRDKLYMQGVKIKK</sequence>
<accession>L0AVY5</accession>
<dbReference type="RefSeq" id="XP_004828862.1">
    <property type="nucleotide sequence ID" value="XM_004828805.1"/>
</dbReference>
<dbReference type="GO" id="GO:0140818">
    <property type="term" value="F:mRNA 5'-triphosphate monophosphatase activity"/>
    <property type="evidence" value="ECO:0007669"/>
    <property type="project" value="UniProtKB-EC"/>
</dbReference>
<dbReference type="GeneID" id="15806738"/>
<dbReference type="SUPFAM" id="SSF55154">
    <property type="entry name" value="CYTH-like phosphatases"/>
    <property type="match status" value="1"/>
</dbReference>
<dbReference type="GO" id="GO:0005634">
    <property type="term" value="C:nucleus"/>
    <property type="evidence" value="ECO:0007669"/>
    <property type="project" value="TreeGrafter"/>
</dbReference>
<feature type="region of interest" description="Disordered" evidence="13">
    <location>
        <begin position="1"/>
        <end position="22"/>
    </location>
</feature>
<dbReference type="InterPro" id="IPR037009">
    <property type="entry name" value="mRNA_triPase_Cet1_sf"/>
</dbReference>
<dbReference type="InterPro" id="IPR004971">
    <property type="entry name" value="mRNA_G-N7_MeTrfase_dom"/>
</dbReference>
<keyword evidence="10" id="KW-0342">GTP-binding</keyword>
<comment type="catalytic activity">
    <reaction evidence="11">
        <text>a 5'-end (5'-triphosphoguanosine)-ribonucleoside in mRNA + S-adenosyl-L-methionine = a 5'-end (N(7)-methyl 5'-triphosphoguanosine)-ribonucleoside in mRNA + S-adenosyl-L-homocysteine</text>
        <dbReference type="Rhea" id="RHEA:67008"/>
        <dbReference type="Rhea" id="RHEA-COMP:17166"/>
        <dbReference type="Rhea" id="RHEA-COMP:17167"/>
        <dbReference type="ChEBI" id="CHEBI:57856"/>
        <dbReference type="ChEBI" id="CHEBI:59789"/>
        <dbReference type="ChEBI" id="CHEBI:156461"/>
        <dbReference type="ChEBI" id="CHEBI:167617"/>
        <dbReference type="EC" id="2.1.1.56"/>
    </reaction>
</comment>
<dbReference type="SUPFAM" id="SSF53335">
    <property type="entry name" value="S-adenosyl-L-methionine-dependent methyltransferases"/>
    <property type="match status" value="1"/>
</dbReference>
<dbReference type="PANTHER" id="PTHR12189:SF2">
    <property type="entry name" value="MRNA CAP GUANINE-N7 METHYLTRANSFERASE"/>
    <property type="match status" value="1"/>
</dbReference>
<dbReference type="GO" id="GO:0003723">
    <property type="term" value="F:RNA binding"/>
    <property type="evidence" value="ECO:0007669"/>
    <property type="project" value="UniProtKB-KW"/>
</dbReference>
<evidence type="ECO:0000256" key="4">
    <source>
        <dbReference type="ARBA" id="ARBA00022679"/>
    </source>
</evidence>
<keyword evidence="16" id="KW-1185">Reference proteome</keyword>
<keyword evidence="9" id="KW-0506">mRNA capping</keyword>
<protein>
    <submittedName>
        <fullName evidence="15">mRNA guanine-7-methyltransferase family member protein</fullName>
        <ecNumber evidence="15">2.1.1.56</ecNumber>
    </submittedName>
</protein>
<evidence type="ECO:0000256" key="6">
    <source>
        <dbReference type="ARBA" id="ARBA00022741"/>
    </source>
</evidence>
<dbReference type="AlphaFoldDB" id="L0AVY5"/>
<keyword evidence="7" id="KW-0378">Hydrolase</keyword>
<dbReference type="Gene3D" id="3.20.100.10">
    <property type="entry name" value="mRNA triphosphatase Cet1-like"/>
    <property type="match status" value="1"/>
</dbReference>
<dbReference type="InterPro" id="IPR033469">
    <property type="entry name" value="CYTH-like_dom_sf"/>
</dbReference>
<dbReference type="InterPro" id="IPR039753">
    <property type="entry name" value="RG7MT1"/>
</dbReference>
<evidence type="ECO:0000256" key="1">
    <source>
        <dbReference type="ARBA" id="ARBA00005129"/>
    </source>
</evidence>
<evidence type="ECO:0000256" key="11">
    <source>
        <dbReference type="ARBA" id="ARBA00044712"/>
    </source>
</evidence>
<dbReference type="STRING" id="1537102.L0AVY5"/>
<reference evidence="15 16" key="1">
    <citation type="journal article" date="2012" name="BMC Genomics">
        <title>Comparative genomic analysis and phylogenetic position of Theileria equi.</title>
        <authorList>
            <person name="Kappmeyer L.S."/>
            <person name="Thiagarajan M."/>
            <person name="Herndon D.R."/>
            <person name="Ramsay J.D."/>
            <person name="Caler E."/>
            <person name="Djikeng A."/>
            <person name="Gillespie J.J."/>
            <person name="Lau A.O."/>
            <person name="Roalson E.H."/>
            <person name="Silva J.C."/>
            <person name="Silva M.G."/>
            <person name="Suarez C.E."/>
            <person name="Ueti M.W."/>
            <person name="Nene V.M."/>
            <person name="Mealey R.H."/>
            <person name="Knowles D.P."/>
            <person name="Brayton K.A."/>
        </authorList>
    </citation>
    <scope>NUCLEOTIDE SEQUENCE [LARGE SCALE GENOMIC DNA]</scope>
    <source>
        <strain evidence="15 16">WA</strain>
    </source>
</reference>
<dbReference type="OrthoDB" id="10248867at2759"/>
<evidence type="ECO:0000256" key="3">
    <source>
        <dbReference type="ARBA" id="ARBA00022664"/>
    </source>
</evidence>
<keyword evidence="5" id="KW-0949">S-adenosyl-L-methionine</keyword>
<dbReference type="CDD" id="cd02440">
    <property type="entry name" value="AdoMet_MTases"/>
    <property type="match status" value="1"/>
</dbReference>
<dbReference type="PANTHER" id="PTHR12189">
    <property type="entry name" value="MRNA GUANINE-7- METHYLTRANSFERASE"/>
    <property type="match status" value="1"/>
</dbReference>
<evidence type="ECO:0000259" key="14">
    <source>
        <dbReference type="PROSITE" id="PS51562"/>
    </source>
</evidence>
<keyword evidence="3" id="KW-0507">mRNA processing</keyword>
<dbReference type="UniPathway" id="UPA00922"/>
<feature type="domain" description="MRNA cap 0 methyltransferase" evidence="14">
    <location>
        <begin position="392"/>
        <end position="699"/>
    </location>
</feature>
<evidence type="ECO:0000256" key="9">
    <source>
        <dbReference type="ARBA" id="ARBA00023042"/>
    </source>
</evidence>
<organism evidence="15 16">
    <name type="scientific">Theileria equi strain WA</name>
    <dbReference type="NCBI Taxonomy" id="1537102"/>
    <lineage>
        <taxon>Eukaryota</taxon>
        <taxon>Sar</taxon>
        <taxon>Alveolata</taxon>
        <taxon>Apicomplexa</taxon>
        <taxon>Aconoidasida</taxon>
        <taxon>Piroplasmida</taxon>
        <taxon>Theileriidae</taxon>
        <taxon>Theileria</taxon>
    </lineage>
</organism>
<keyword evidence="8" id="KW-0694">RNA-binding</keyword>
<evidence type="ECO:0000256" key="8">
    <source>
        <dbReference type="ARBA" id="ARBA00022884"/>
    </source>
</evidence>
<evidence type="ECO:0000256" key="10">
    <source>
        <dbReference type="ARBA" id="ARBA00023134"/>
    </source>
</evidence>
<comment type="pathway">
    <text evidence="1">mRNA processing; mRNA capping.</text>
</comment>